<feature type="transmembrane region" description="Helical" evidence="1">
    <location>
        <begin position="112"/>
        <end position="134"/>
    </location>
</feature>
<proteinExistence type="predicted"/>
<dbReference type="EMBL" id="CP018335">
    <property type="protein sequence ID" value="APM39835.1"/>
    <property type="molecule type" value="Genomic_DNA"/>
</dbReference>
<keyword evidence="1" id="KW-0472">Membrane</keyword>
<dbReference type="AlphaFoldDB" id="A0A1L5F9Z7"/>
<protein>
    <recommendedName>
        <fullName evidence="4">DUF2062 domain-containing protein</fullName>
    </recommendedName>
</protein>
<gene>
    <name evidence="2" type="ORF">BS101_14370</name>
</gene>
<keyword evidence="1" id="KW-1133">Transmembrane helix</keyword>
<keyword evidence="1" id="KW-0812">Transmembrane</keyword>
<name>A0A1L5F9Z7_CLOKL</name>
<feature type="transmembrane region" description="Helical" evidence="1">
    <location>
        <begin position="12"/>
        <end position="38"/>
    </location>
</feature>
<reference evidence="2 3" key="1">
    <citation type="submission" date="2016-12" db="EMBL/GenBank/DDBJ databases">
        <title>Complete genome sequence of Clostridium kluyveri JZZ isolated from the pit mud of a Chinese flavor liquor-making factory.</title>
        <authorList>
            <person name="Wang Y."/>
        </authorList>
    </citation>
    <scope>NUCLEOTIDE SEQUENCE [LARGE SCALE GENOMIC DNA]</scope>
    <source>
        <strain evidence="2 3">JZZ</strain>
    </source>
</reference>
<organism evidence="2 3">
    <name type="scientific">Clostridium kluyveri</name>
    <dbReference type="NCBI Taxonomy" id="1534"/>
    <lineage>
        <taxon>Bacteria</taxon>
        <taxon>Bacillati</taxon>
        <taxon>Bacillota</taxon>
        <taxon>Clostridia</taxon>
        <taxon>Eubacteriales</taxon>
        <taxon>Clostridiaceae</taxon>
        <taxon>Clostridium</taxon>
    </lineage>
</organism>
<accession>A0A1L5F9Z7</accession>
<dbReference type="OrthoDB" id="2852241at2"/>
<feature type="transmembrane region" description="Helical" evidence="1">
    <location>
        <begin position="50"/>
        <end position="68"/>
    </location>
</feature>
<sequence>MFDFYYQEITRGIITSTIMWLLVAWGVWLIPITPIVLYEAKISESVVKSIFANILVWVISVFSYYMYIPIKFVFIGQSTMSEFYISNYRNQFYWSNLKNLLWGLILEDALEWLIVAALGGLIVGFGISFLYLRLRKTSNIKIKS</sequence>
<dbReference type="Proteomes" id="UP000184604">
    <property type="component" value="Chromosome"/>
</dbReference>
<evidence type="ECO:0000313" key="3">
    <source>
        <dbReference type="Proteomes" id="UP000184604"/>
    </source>
</evidence>
<evidence type="ECO:0008006" key="4">
    <source>
        <dbReference type="Google" id="ProtNLM"/>
    </source>
</evidence>
<evidence type="ECO:0000256" key="1">
    <source>
        <dbReference type="SAM" id="Phobius"/>
    </source>
</evidence>
<dbReference type="RefSeq" id="WP_073539450.1">
    <property type="nucleotide sequence ID" value="NZ_CP110856.1"/>
</dbReference>
<evidence type="ECO:0000313" key="2">
    <source>
        <dbReference type="EMBL" id="APM39835.1"/>
    </source>
</evidence>